<dbReference type="GO" id="GO:0030246">
    <property type="term" value="F:carbohydrate binding"/>
    <property type="evidence" value="ECO:0007669"/>
    <property type="project" value="InterPro"/>
</dbReference>
<dbReference type="OMA" id="MCDIRIP"/>
<gene>
    <name evidence="3" type="primary">20198265</name>
    <name evidence="2" type="ORF">HELRODRAFT_159334</name>
</gene>
<dbReference type="InParanoid" id="T1ENW5"/>
<accession>T1ENW5</accession>
<dbReference type="Pfam" id="PF02140">
    <property type="entry name" value="SUEL_Lectin"/>
    <property type="match status" value="1"/>
</dbReference>
<feature type="domain" description="SUEL-type lectin" evidence="1">
    <location>
        <begin position="29"/>
        <end position="118"/>
    </location>
</feature>
<organism evidence="3 4">
    <name type="scientific">Helobdella robusta</name>
    <name type="common">Californian leech</name>
    <dbReference type="NCBI Taxonomy" id="6412"/>
    <lineage>
        <taxon>Eukaryota</taxon>
        <taxon>Metazoa</taxon>
        <taxon>Spiralia</taxon>
        <taxon>Lophotrochozoa</taxon>
        <taxon>Annelida</taxon>
        <taxon>Clitellata</taxon>
        <taxon>Hirudinea</taxon>
        <taxon>Rhynchobdellida</taxon>
        <taxon>Glossiphoniidae</taxon>
        <taxon>Helobdella</taxon>
    </lineage>
</organism>
<sequence>MTSLTSCFGYAPNIFKAMSDTTPEHTGSYCNTDIFRAQCPEGWVVMMTSAWYGRMKIGKCVKFQIGSGSCGRDVLLLVDRRCSGKRMCDIRIPDAELESSKPCGKELKNYLEASYVCLRVETVTSDECQSSTNLQVTFASGYLGSIINSDTPHCDGAYHPWVIKGQPGQRVNLTLYDFALDAATFVASIYKGYFHDVQQRSSMIFAIDEEEVREGVKEFQRKI</sequence>
<proteinExistence type="predicted"/>
<dbReference type="RefSeq" id="XP_009009471.1">
    <property type="nucleotide sequence ID" value="XM_009011223.1"/>
</dbReference>
<dbReference type="CTD" id="20198265"/>
<dbReference type="PANTHER" id="PTHR46780">
    <property type="entry name" value="PROTEIN EVA-1"/>
    <property type="match status" value="1"/>
</dbReference>
<dbReference type="HOGENOM" id="CLU_1241302_0_0_1"/>
<dbReference type="CDD" id="cd22823">
    <property type="entry name" value="Gal_Rha_Lectin"/>
    <property type="match status" value="1"/>
</dbReference>
<reference evidence="3" key="3">
    <citation type="submission" date="2015-06" db="UniProtKB">
        <authorList>
            <consortium name="EnsemblMetazoa"/>
        </authorList>
    </citation>
    <scope>IDENTIFICATION</scope>
</reference>
<reference evidence="2 4" key="2">
    <citation type="journal article" date="2013" name="Nature">
        <title>Insights into bilaterian evolution from three spiralian genomes.</title>
        <authorList>
            <person name="Simakov O."/>
            <person name="Marletaz F."/>
            <person name="Cho S.J."/>
            <person name="Edsinger-Gonzales E."/>
            <person name="Havlak P."/>
            <person name="Hellsten U."/>
            <person name="Kuo D.H."/>
            <person name="Larsson T."/>
            <person name="Lv J."/>
            <person name="Arendt D."/>
            <person name="Savage R."/>
            <person name="Osoegawa K."/>
            <person name="de Jong P."/>
            <person name="Grimwood J."/>
            <person name="Chapman J.A."/>
            <person name="Shapiro H."/>
            <person name="Aerts A."/>
            <person name="Otillar R.P."/>
            <person name="Terry A.Y."/>
            <person name="Boore J.L."/>
            <person name="Grigoriev I.V."/>
            <person name="Lindberg D.R."/>
            <person name="Seaver E.C."/>
            <person name="Weisblat D.A."/>
            <person name="Putnam N.H."/>
            <person name="Rokhsar D.S."/>
        </authorList>
    </citation>
    <scope>NUCLEOTIDE SEQUENCE</scope>
</reference>
<dbReference type="PROSITE" id="PS50228">
    <property type="entry name" value="SUEL_LECTIN"/>
    <property type="match status" value="1"/>
</dbReference>
<dbReference type="AlphaFoldDB" id="T1ENW5"/>
<evidence type="ECO:0000313" key="4">
    <source>
        <dbReference type="Proteomes" id="UP000015101"/>
    </source>
</evidence>
<dbReference type="EMBL" id="KB095811">
    <property type="protein sequence ID" value="ESO12751.1"/>
    <property type="molecule type" value="Genomic_DNA"/>
</dbReference>
<evidence type="ECO:0000259" key="1">
    <source>
        <dbReference type="PROSITE" id="PS50228"/>
    </source>
</evidence>
<dbReference type="OrthoDB" id="1100386at2759"/>
<dbReference type="Proteomes" id="UP000015101">
    <property type="component" value="Unassembled WGS sequence"/>
</dbReference>
<dbReference type="Gene3D" id="2.60.120.740">
    <property type="match status" value="1"/>
</dbReference>
<dbReference type="KEGG" id="hro:HELRODRAFT_159334"/>
<dbReference type="InterPro" id="IPR000922">
    <property type="entry name" value="Lectin_gal-bd_dom"/>
</dbReference>
<reference evidence="4" key="1">
    <citation type="submission" date="2012-12" db="EMBL/GenBank/DDBJ databases">
        <authorList>
            <person name="Hellsten U."/>
            <person name="Grimwood J."/>
            <person name="Chapman J.A."/>
            <person name="Shapiro H."/>
            <person name="Aerts A."/>
            <person name="Otillar R.P."/>
            <person name="Terry A.Y."/>
            <person name="Boore J.L."/>
            <person name="Simakov O."/>
            <person name="Marletaz F."/>
            <person name="Cho S.-J."/>
            <person name="Edsinger-Gonzales E."/>
            <person name="Havlak P."/>
            <person name="Kuo D.-H."/>
            <person name="Larsson T."/>
            <person name="Lv J."/>
            <person name="Arendt D."/>
            <person name="Savage R."/>
            <person name="Osoegawa K."/>
            <person name="de Jong P."/>
            <person name="Lindberg D.R."/>
            <person name="Seaver E.C."/>
            <person name="Weisblat D.A."/>
            <person name="Putnam N.H."/>
            <person name="Grigoriev I.V."/>
            <person name="Rokhsar D.S."/>
        </authorList>
    </citation>
    <scope>NUCLEOTIDE SEQUENCE</scope>
</reference>
<dbReference type="InterPro" id="IPR043159">
    <property type="entry name" value="Lectin_gal-bd_sf"/>
</dbReference>
<dbReference type="EMBL" id="AMQM01000228">
    <property type="status" value="NOT_ANNOTATED_CDS"/>
    <property type="molecule type" value="Genomic_DNA"/>
</dbReference>
<dbReference type="EnsemblMetazoa" id="HelroT159334">
    <property type="protein sequence ID" value="HelroP159334"/>
    <property type="gene ID" value="HelroG159334"/>
</dbReference>
<dbReference type="GeneID" id="20198265"/>
<keyword evidence="4" id="KW-1185">Reference proteome</keyword>
<evidence type="ECO:0000313" key="2">
    <source>
        <dbReference type="EMBL" id="ESO12751.1"/>
    </source>
</evidence>
<name>T1ENW5_HELRO</name>
<evidence type="ECO:0000313" key="3">
    <source>
        <dbReference type="EnsemblMetazoa" id="HelroP159334"/>
    </source>
</evidence>
<protein>
    <recommendedName>
        <fullName evidence="1">SUEL-type lectin domain-containing protein</fullName>
    </recommendedName>
</protein>